<reference evidence="2 3" key="1">
    <citation type="submission" date="2023-08" db="EMBL/GenBank/DDBJ databases">
        <title>A Necator americanus chromosomal reference genome.</title>
        <authorList>
            <person name="Ilik V."/>
            <person name="Petrzelkova K.J."/>
            <person name="Pardy F."/>
            <person name="Fuh T."/>
            <person name="Niatou-Singa F.S."/>
            <person name="Gouil Q."/>
            <person name="Baker L."/>
            <person name="Ritchie M.E."/>
            <person name="Jex A.R."/>
            <person name="Gazzola D."/>
            <person name="Li H."/>
            <person name="Toshio Fujiwara R."/>
            <person name="Zhan B."/>
            <person name="Aroian R.V."/>
            <person name="Pafco B."/>
            <person name="Schwarz E.M."/>
        </authorList>
    </citation>
    <scope>NUCLEOTIDE SEQUENCE [LARGE SCALE GENOMIC DNA]</scope>
    <source>
        <strain evidence="2 3">Aroian</strain>
        <tissue evidence="2">Whole animal</tissue>
    </source>
</reference>
<evidence type="ECO:0000313" key="3">
    <source>
        <dbReference type="Proteomes" id="UP001303046"/>
    </source>
</evidence>
<dbReference type="InterPro" id="IPR012337">
    <property type="entry name" value="RNaseH-like_sf"/>
</dbReference>
<dbReference type="PROSITE" id="PS50994">
    <property type="entry name" value="INTEGRASE"/>
    <property type="match status" value="1"/>
</dbReference>
<gene>
    <name evidence="2" type="primary">Necator_chrX.g24394</name>
    <name evidence="2" type="ORF">RB195_024229</name>
</gene>
<keyword evidence="3" id="KW-1185">Reference proteome</keyword>
<dbReference type="SUPFAM" id="SSF53098">
    <property type="entry name" value="Ribonuclease H-like"/>
    <property type="match status" value="1"/>
</dbReference>
<sequence length="203" mass="23223">MSSISSRATIQAMKFIFAKFGNPKTLVTDNGTQFMSSQFTSFCRSRGILGRTNSGHTTDVTDSISHFCPSSAPGQRSPAKAFLGRRLRTEFDLRLPSRDSRNGTRDLKMESQFNRRNRARRRYFEINDAIFAKDYRDQKPTWTPGFITRRVGNTTYTVRCGNEAWTQHVNHLRSRIVTTATDTFLDVIDLPQLDSCRRLQADP</sequence>
<comment type="caution">
    <text evidence="2">The sequence shown here is derived from an EMBL/GenBank/DDBJ whole genome shotgun (WGS) entry which is preliminary data.</text>
</comment>
<accession>A0ABR1EMB7</accession>
<dbReference type="Proteomes" id="UP001303046">
    <property type="component" value="Unassembled WGS sequence"/>
</dbReference>
<dbReference type="InterPro" id="IPR036397">
    <property type="entry name" value="RNaseH_sf"/>
</dbReference>
<name>A0ABR1EMB7_NECAM</name>
<protein>
    <recommendedName>
        <fullName evidence="1">Integrase catalytic domain-containing protein</fullName>
    </recommendedName>
</protein>
<dbReference type="InterPro" id="IPR050951">
    <property type="entry name" value="Retrovirus_Pol_polyprotein"/>
</dbReference>
<evidence type="ECO:0000313" key="2">
    <source>
        <dbReference type="EMBL" id="KAK6763820.1"/>
    </source>
</evidence>
<feature type="domain" description="Integrase catalytic" evidence="1">
    <location>
        <begin position="1"/>
        <end position="48"/>
    </location>
</feature>
<dbReference type="InterPro" id="IPR001584">
    <property type="entry name" value="Integrase_cat-core"/>
</dbReference>
<organism evidence="2 3">
    <name type="scientific">Necator americanus</name>
    <name type="common">Human hookworm</name>
    <dbReference type="NCBI Taxonomy" id="51031"/>
    <lineage>
        <taxon>Eukaryota</taxon>
        <taxon>Metazoa</taxon>
        <taxon>Ecdysozoa</taxon>
        <taxon>Nematoda</taxon>
        <taxon>Chromadorea</taxon>
        <taxon>Rhabditida</taxon>
        <taxon>Rhabditina</taxon>
        <taxon>Rhabditomorpha</taxon>
        <taxon>Strongyloidea</taxon>
        <taxon>Ancylostomatidae</taxon>
        <taxon>Bunostominae</taxon>
        <taxon>Necator</taxon>
    </lineage>
</organism>
<dbReference type="EMBL" id="JAVFWL010000006">
    <property type="protein sequence ID" value="KAK6763820.1"/>
    <property type="molecule type" value="Genomic_DNA"/>
</dbReference>
<proteinExistence type="predicted"/>
<evidence type="ECO:0000259" key="1">
    <source>
        <dbReference type="PROSITE" id="PS50994"/>
    </source>
</evidence>
<dbReference type="PANTHER" id="PTHR37984">
    <property type="entry name" value="PROTEIN CBG26694"/>
    <property type="match status" value="1"/>
</dbReference>
<dbReference type="PANTHER" id="PTHR37984:SF5">
    <property type="entry name" value="PROTEIN NYNRIN-LIKE"/>
    <property type="match status" value="1"/>
</dbReference>
<dbReference type="Gene3D" id="3.30.420.10">
    <property type="entry name" value="Ribonuclease H-like superfamily/Ribonuclease H"/>
    <property type="match status" value="1"/>
</dbReference>